<accession>A0A267MJE4</accession>
<name>A0A267MJE4_9FIRM</name>
<dbReference type="InterPro" id="IPR051598">
    <property type="entry name" value="TSUP/Inactive_protease-like"/>
</dbReference>
<protein>
    <recommendedName>
        <fullName evidence="6">Probable membrane transporter protein</fullName>
    </recommendedName>
</protein>
<proteinExistence type="inferred from homology"/>
<evidence type="ECO:0000313" key="7">
    <source>
        <dbReference type="EMBL" id="PAB58985.1"/>
    </source>
</evidence>
<dbReference type="PANTHER" id="PTHR43701">
    <property type="entry name" value="MEMBRANE TRANSPORTER PROTEIN MJ0441-RELATED"/>
    <property type="match status" value="1"/>
</dbReference>
<evidence type="ECO:0000256" key="2">
    <source>
        <dbReference type="ARBA" id="ARBA00009142"/>
    </source>
</evidence>
<dbReference type="RefSeq" id="WP_095134051.1">
    <property type="nucleotide sequence ID" value="NZ_NIBG01000010.1"/>
</dbReference>
<comment type="similarity">
    <text evidence="2 6">Belongs to the 4-toluene sulfonate uptake permease (TSUP) (TC 2.A.102) family.</text>
</comment>
<sequence length="119" mass="12955">MKKNILFRLILLGFFAGLVNGLFGSGGGTILVPGMFFLTDMGQHKSHATAISIILPLTILSTYIYMQNGDINWPIAIKIICGSVIGAYIGAKLLNHIPGKILRKSFALFMLIAAIRMVF</sequence>
<dbReference type="InterPro" id="IPR002781">
    <property type="entry name" value="TM_pro_TauE-like"/>
</dbReference>
<keyword evidence="5 6" id="KW-0472">Membrane</keyword>
<keyword evidence="3 6" id="KW-0812">Transmembrane</keyword>
<keyword evidence="6" id="KW-1003">Cell membrane</keyword>
<feature type="transmembrane region" description="Helical" evidence="6">
    <location>
        <begin position="101"/>
        <end position="118"/>
    </location>
</feature>
<dbReference type="PANTHER" id="PTHR43701:SF2">
    <property type="entry name" value="MEMBRANE TRANSPORTER PROTEIN YJNA-RELATED"/>
    <property type="match status" value="1"/>
</dbReference>
<organism evidence="7 8">
    <name type="scientific">Anaeromicrobium sediminis</name>
    <dbReference type="NCBI Taxonomy" id="1478221"/>
    <lineage>
        <taxon>Bacteria</taxon>
        <taxon>Bacillati</taxon>
        <taxon>Bacillota</taxon>
        <taxon>Clostridia</taxon>
        <taxon>Peptostreptococcales</taxon>
        <taxon>Thermotaleaceae</taxon>
        <taxon>Anaeromicrobium</taxon>
    </lineage>
</organism>
<comment type="subcellular location">
    <subcellularLocation>
        <location evidence="6">Cell membrane</location>
        <topology evidence="6">Multi-pass membrane protein</topology>
    </subcellularLocation>
    <subcellularLocation>
        <location evidence="1">Membrane</location>
        <topology evidence="1">Multi-pass membrane protein</topology>
    </subcellularLocation>
</comment>
<evidence type="ECO:0000313" key="8">
    <source>
        <dbReference type="Proteomes" id="UP000216024"/>
    </source>
</evidence>
<evidence type="ECO:0000256" key="5">
    <source>
        <dbReference type="ARBA" id="ARBA00023136"/>
    </source>
</evidence>
<keyword evidence="4 6" id="KW-1133">Transmembrane helix</keyword>
<keyword evidence="8" id="KW-1185">Reference proteome</keyword>
<dbReference type="Proteomes" id="UP000216024">
    <property type="component" value="Unassembled WGS sequence"/>
</dbReference>
<dbReference type="OrthoDB" id="9791444at2"/>
<reference evidence="7 8" key="1">
    <citation type="submission" date="2017-06" db="EMBL/GenBank/DDBJ databases">
        <title>Draft genome sequence of anaerobic fermentative bacterium Anaeromicrobium sediminis DY2726D isolated from West Pacific Ocean sediments.</title>
        <authorList>
            <person name="Zeng X."/>
        </authorList>
    </citation>
    <scope>NUCLEOTIDE SEQUENCE [LARGE SCALE GENOMIC DNA]</scope>
    <source>
        <strain evidence="7 8">DY2726D</strain>
    </source>
</reference>
<dbReference type="AlphaFoldDB" id="A0A267MJE4"/>
<feature type="transmembrane region" description="Helical" evidence="6">
    <location>
        <begin position="71"/>
        <end position="89"/>
    </location>
</feature>
<gene>
    <name evidence="7" type="ORF">CCE28_12440</name>
</gene>
<dbReference type="GO" id="GO:0005886">
    <property type="term" value="C:plasma membrane"/>
    <property type="evidence" value="ECO:0007669"/>
    <property type="project" value="UniProtKB-SubCell"/>
</dbReference>
<feature type="transmembrane region" description="Helical" evidence="6">
    <location>
        <begin position="6"/>
        <end position="36"/>
    </location>
</feature>
<evidence type="ECO:0000256" key="1">
    <source>
        <dbReference type="ARBA" id="ARBA00004141"/>
    </source>
</evidence>
<feature type="transmembrane region" description="Helical" evidence="6">
    <location>
        <begin position="48"/>
        <end position="65"/>
    </location>
</feature>
<evidence type="ECO:0000256" key="6">
    <source>
        <dbReference type="RuleBase" id="RU363041"/>
    </source>
</evidence>
<dbReference type="Pfam" id="PF01925">
    <property type="entry name" value="TauE"/>
    <property type="match status" value="1"/>
</dbReference>
<dbReference type="EMBL" id="NIBG01000010">
    <property type="protein sequence ID" value="PAB58985.1"/>
    <property type="molecule type" value="Genomic_DNA"/>
</dbReference>
<evidence type="ECO:0000256" key="3">
    <source>
        <dbReference type="ARBA" id="ARBA00022692"/>
    </source>
</evidence>
<comment type="caution">
    <text evidence="7">The sequence shown here is derived from an EMBL/GenBank/DDBJ whole genome shotgun (WGS) entry which is preliminary data.</text>
</comment>
<evidence type="ECO:0000256" key="4">
    <source>
        <dbReference type="ARBA" id="ARBA00022989"/>
    </source>
</evidence>